<reference evidence="1" key="1">
    <citation type="journal article" date="2020" name="Stud. Mycol.">
        <title>101 Dothideomycetes genomes: a test case for predicting lifestyles and emergence of pathogens.</title>
        <authorList>
            <person name="Haridas S."/>
            <person name="Albert R."/>
            <person name="Binder M."/>
            <person name="Bloem J."/>
            <person name="Labutti K."/>
            <person name="Salamov A."/>
            <person name="Andreopoulos B."/>
            <person name="Baker S."/>
            <person name="Barry K."/>
            <person name="Bills G."/>
            <person name="Bluhm B."/>
            <person name="Cannon C."/>
            <person name="Castanera R."/>
            <person name="Culley D."/>
            <person name="Daum C."/>
            <person name="Ezra D."/>
            <person name="Gonzalez J."/>
            <person name="Henrissat B."/>
            <person name="Kuo A."/>
            <person name="Liang C."/>
            <person name="Lipzen A."/>
            <person name="Lutzoni F."/>
            <person name="Magnuson J."/>
            <person name="Mondo S."/>
            <person name="Nolan M."/>
            <person name="Ohm R."/>
            <person name="Pangilinan J."/>
            <person name="Park H.-J."/>
            <person name="Ramirez L."/>
            <person name="Alfaro M."/>
            <person name="Sun H."/>
            <person name="Tritt A."/>
            <person name="Yoshinaga Y."/>
            <person name="Zwiers L.-H."/>
            <person name="Turgeon B."/>
            <person name="Goodwin S."/>
            <person name="Spatafora J."/>
            <person name="Crous P."/>
            <person name="Grigoriev I."/>
        </authorList>
    </citation>
    <scope>NUCLEOTIDE SEQUENCE</scope>
    <source>
        <strain evidence="1">CBS 122367</strain>
    </source>
</reference>
<gene>
    <name evidence="1" type="ORF">K458DRAFT_353551</name>
</gene>
<evidence type="ECO:0000313" key="2">
    <source>
        <dbReference type="Proteomes" id="UP000799291"/>
    </source>
</evidence>
<protein>
    <submittedName>
        <fullName evidence="1">Uncharacterized protein</fullName>
    </submittedName>
</protein>
<dbReference type="Proteomes" id="UP000799291">
    <property type="component" value="Unassembled WGS sequence"/>
</dbReference>
<name>A0A6G1JM50_9PLEO</name>
<sequence>MTVVPRIDSHIVSCWCYSDYFLHRSDATVRRNYVCRVSRHLVLSGDTALELVEKFYLYSL</sequence>
<evidence type="ECO:0000313" key="1">
    <source>
        <dbReference type="EMBL" id="KAF2691647.1"/>
    </source>
</evidence>
<dbReference type="EMBL" id="MU005569">
    <property type="protein sequence ID" value="KAF2691647.1"/>
    <property type="molecule type" value="Genomic_DNA"/>
</dbReference>
<organism evidence="1 2">
    <name type="scientific">Lentithecium fluviatile CBS 122367</name>
    <dbReference type="NCBI Taxonomy" id="1168545"/>
    <lineage>
        <taxon>Eukaryota</taxon>
        <taxon>Fungi</taxon>
        <taxon>Dikarya</taxon>
        <taxon>Ascomycota</taxon>
        <taxon>Pezizomycotina</taxon>
        <taxon>Dothideomycetes</taxon>
        <taxon>Pleosporomycetidae</taxon>
        <taxon>Pleosporales</taxon>
        <taxon>Massarineae</taxon>
        <taxon>Lentitheciaceae</taxon>
        <taxon>Lentithecium</taxon>
    </lineage>
</organism>
<feature type="non-terminal residue" evidence="1">
    <location>
        <position position="60"/>
    </location>
</feature>
<accession>A0A6G1JM50</accession>
<proteinExistence type="predicted"/>
<keyword evidence="2" id="KW-1185">Reference proteome</keyword>
<dbReference type="AlphaFoldDB" id="A0A6G1JM50"/>